<name>A0ABU2KCU1_9ACTN</name>
<dbReference type="Pfam" id="PF08240">
    <property type="entry name" value="ADH_N"/>
    <property type="match status" value="1"/>
</dbReference>
<keyword evidence="2" id="KW-0479">Metal-binding</keyword>
<evidence type="ECO:0000256" key="1">
    <source>
        <dbReference type="ARBA" id="ARBA00023002"/>
    </source>
</evidence>
<dbReference type="Gene3D" id="3.90.180.10">
    <property type="entry name" value="Medium-chain alcohol dehydrogenases, catalytic domain"/>
    <property type="match status" value="1"/>
</dbReference>
<keyword evidence="2" id="KW-0862">Zinc</keyword>
<dbReference type="Pfam" id="PF00107">
    <property type="entry name" value="ADH_zinc_N"/>
    <property type="match status" value="1"/>
</dbReference>
<comment type="similarity">
    <text evidence="2">Belongs to the zinc-containing alcohol dehydrogenase family.</text>
</comment>
<sequence length="393" mass="41201">MRAVVCHGTKLAVVEVPAPRPGKGHVLLDVESCGICGSDLHARHHADQQADALAEAGYDGAMRSDQRVVMGHEFVGRVAAYGPECAGKVPIGTLVVAMPVVRAGKDVHAIGISASAPGAYAEQVVVEEAMMFPVPEGLAPEAAVLTEPMAIGYHAVQRAEVAKGDVTIVIGCGPVGLAIIGVLKAQGVRTVVASDLSDRRRQLAATFGADVVVDPRETSPYQAAGDRGFVTSIPAKVQMGIGAMRKLRASPLPWHTVWRVLDKLGKTASQRPVIFECVGVPGMLEEIITNAPLSSRVVVAGVCMTPDTIRPVLAINKEIDLRFVVGYTPLEFRDTLHMIAGGTLDPRPMVTGTVGLDGVANAFDALTDPESHAKILIDPRSAATAPEPVPAAR</sequence>
<protein>
    <submittedName>
        <fullName evidence="5">Zinc-binding dehydrogenase</fullName>
    </submittedName>
</protein>
<keyword evidence="1" id="KW-0560">Oxidoreductase</keyword>
<gene>
    <name evidence="5" type="ORF">RM425_19090</name>
</gene>
<dbReference type="SUPFAM" id="SSF51735">
    <property type="entry name" value="NAD(P)-binding Rossmann-fold domains"/>
    <property type="match status" value="1"/>
</dbReference>
<evidence type="ECO:0000259" key="3">
    <source>
        <dbReference type="Pfam" id="PF00107"/>
    </source>
</evidence>
<accession>A0ABU2KCU1</accession>
<reference evidence="6" key="1">
    <citation type="submission" date="2023-07" db="EMBL/GenBank/DDBJ databases">
        <title>30 novel species of actinomycetes from the DSMZ collection.</title>
        <authorList>
            <person name="Nouioui I."/>
        </authorList>
    </citation>
    <scope>NUCLEOTIDE SEQUENCE [LARGE SCALE GENOMIC DNA]</scope>
    <source>
        <strain evidence="6">DSM 46792</strain>
    </source>
</reference>
<dbReference type="PANTHER" id="PTHR43189:SF1">
    <property type="entry name" value="ZINC-TYPE ALCOHOL DEHYDROGENASE-LIKE PROTEIN C1198.01"/>
    <property type="match status" value="1"/>
</dbReference>
<dbReference type="Proteomes" id="UP001183222">
    <property type="component" value="Unassembled WGS sequence"/>
</dbReference>
<evidence type="ECO:0000259" key="4">
    <source>
        <dbReference type="Pfam" id="PF08240"/>
    </source>
</evidence>
<dbReference type="Gene3D" id="3.40.50.720">
    <property type="entry name" value="NAD(P)-binding Rossmann-like Domain"/>
    <property type="match status" value="1"/>
</dbReference>
<dbReference type="CDD" id="cd08262">
    <property type="entry name" value="Zn_ADH8"/>
    <property type="match status" value="1"/>
</dbReference>
<dbReference type="PROSITE" id="PS00059">
    <property type="entry name" value="ADH_ZINC"/>
    <property type="match status" value="1"/>
</dbReference>
<dbReference type="RefSeq" id="WP_311346810.1">
    <property type="nucleotide sequence ID" value="NZ_JAVREI010000018.1"/>
</dbReference>
<dbReference type="PANTHER" id="PTHR43189">
    <property type="entry name" value="ZINC-TYPE ALCOHOL DEHYDROGENASE-LIKE PROTEIN C1198.01-RELATED"/>
    <property type="match status" value="1"/>
</dbReference>
<comment type="caution">
    <text evidence="5">The sequence shown here is derived from an EMBL/GenBank/DDBJ whole genome shotgun (WGS) entry which is preliminary data.</text>
</comment>
<keyword evidence="6" id="KW-1185">Reference proteome</keyword>
<dbReference type="InterPro" id="IPR002328">
    <property type="entry name" value="ADH_Zn_CS"/>
</dbReference>
<dbReference type="InterPro" id="IPR013149">
    <property type="entry name" value="ADH-like_C"/>
</dbReference>
<proteinExistence type="inferred from homology"/>
<feature type="domain" description="Alcohol dehydrogenase-like N-terminal" evidence="4">
    <location>
        <begin position="22"/>
        <end position="136"/>
    </location>
</feature>
<evidence type="ECO:0000313" key="6">
    <source>
        <dbReference type="Proteomes" id="UP001183222"/>
    </source>
</evidence>
<evidence type="ECO:0000256" key="2">
    <source>
        <dbReference type="RuleBase" id="RU361277"/>
    </source>
</evidence>
<dbReference type="InterPro" id="IPR011032">
    <property type="entry name" value="GroES-like_sf"/>
</dbReference>
<dbReference type="InterPro" id="IPR036291">
    <property type="entry name" value="NAD(P)-bd_dom_sf"/>
</dbReference>
<evidence type="ECO:0000313" key="5">
    <source>
        <dbReference type="EMBL" id="MDT0278010.1"/>
    </source>
</evidence>
<dbReference type="SUPFAM" id="SSF50129">
    <property type="entry name" value="GroES-like"/>
    <property type="match status" value="1"/>
</dbReference>
<dbReference type="InterPro" id="IPR013154">
    <property type="entry name" value="ADH-like_N"/>
</dbReference>
<dbReference type="EMBL" id="JAVREI010000018">
    <property type="protein sequence ID" value="MDT0278010.1"/>
    <property type="molecule type" value="Genomic_DNA"/>
</dbReference>
<organism evidence="5 6">
    <name type="scientific">Blastococcus goldschmidtiae</name>
    <dbReference type="NCBI Taxonomy" id="3075546"/>
    <lineage>
        <taxon>Bacteria</taxon>
        <taxon>Bacillati</taxon>
        <taxon>Actinomycetota</taxon>
        <taxon>Actinomycetes</taxon>
        <taxon>Geodermatophilales</taxon>
        <taxon>Geodermatophilaceae</taxon>
        <taxon>Blastococcus</taxon>
    </lineage>
</organism>
<feature type="domain" description="Alcohol dehydrogenase-like C-terminal" evidence="3">
    <location>
        <begin position="174"/>
        <end position="219"/>
    </location>
</feature>
<comment type="cofactor">
    <cofactor evidence="2">
        <name>Zn(2+)</name>
        <dbReference type="ChEBI" id="CHEBI:29105"/>
    </cofactor>
</comment>